<comment type="caution">
    <text evidence="11">The sequence shown here is derived from an EMBL/GenBank/DDBJ whole genome shotgun (WGS) entry which is preliminary data.</text>
</comment>
<dbReference type="InterPro" id="IPR004014">
    <property type="entry name" value="ATPase_P-typ_cation-transptr_N"/>
</dbReference>
<reference evidence="11 12" key="1">
    <citation type="journal article" date="2013" name="MBio">
        <title>Genome sequencing of the plant pathogen Taphrina deformans, the causal agent of peach leaf curl.</title>
        <authorList>
            <person name="Cisse O.H."/>
            <person name="Almeida J.M.G.C.F."/>
            <person name="Fonseca A."/>
            <person name="Kumar A.A."/>
            <person name="Salojaervi J."/>
            <person name="Overmyer K."/>
            <person name="Hauser P.M."/>
            <person name="Pagni M."/>
        </authorList>
    </citation>
    <scope>NUCLEOTIDE SEQUENCE [LARGE SCALE GENOMIC DNA]</scope>
    <source>
        <strain evidence="12">PYCC 5710 / ATCC 11124 / CBS 356.35 / IMI 108563 / JCM 9778 / NBRC 8474</strain>
    </source>
</reference>
<dbReference type="FunFam" id="3.40.50.1000:FF:000083">
    <property type="entry name" value="Sodium/potassium-transporting ATPase subunit alpha"/>
    <property type="match status" value="1"/>
</dbReference>
<evidence type="ECO:0000256" key="8">
    <source>
        <dbReference type="ARBA" id="ARBA00023136"/>
    </source>
</evidence>
<evidence type="ECO:0000256" key="4">
    <source>
        <dbReference type="ARBA" id="ARBA00022741"/>
    </source>
</evidence>
<evidence type="ECO:0000313" key="12">
    <source>
        <dbReference type="Proteomes" id="UP000013776"/>
    </source>
</evidence>
<dbReference type="GO" id="GO:1902600">
    <property type="term" value="P:proton transmembrane transport"/>
    <property type="evidence" value="ECO:0007669"/>
    <property type="project" value="TreeGrafter"/>
</dbReference>
<keyword evidence="3 9" id="KW-0812">Transmembrane</keyword>
<evidence type="ECO:0000256" key="3">
    <source>
        <dbReference type="ARBA" id="ARBA00022692"/>
    </source>
</evidence>
<dbReference type="Proteomes" id="UP000013776">
    <property type="component" value="Unassembled WGS sequence"/>
</dbReference>
<dbReference type="Pfam" id="PF13246">
    <property type="entry name" value="Cation_ATPase"/>
    <property type="match status" value="1"/>
</dbReference>
<dbReference type="InterPro" id="IPR001757">
    <property type="entry name" value="P_typ_ATPase"/>
</dbReference>
<dbReference type="Pfam" id="PF00690">
    <property type="entry name" value="Cation_ATPase_N"/>
    <property type="match status" value="1"/>
</dbReference>
<keyword evidence="12" id="KW-1185">Reference proteome</keyword>
<dbReference type="PRINTS" id="PR00119">
    <property type="entry name" value="CATATPASE"/>
</dbReference>
<dbReference type="GO" id="GO:0030007">
    <property type="term" value="P:intracellular potassium ion homeostasis"/>
    <property type="evidence" value="ECO:0007669"/>
    <property type="project" value="TreeGrafter"/>
</dbReference>
<dbReference type="SUPFAM" id="SSF56784">
    <property type="entry name" value="HAD-like"/>
    <property type="match status" value="1"/>
</dbReference>
<feature type="transmembrane region" description="Helical" evidence="9">
    <location>
        <begin position="218"/>
        <end position="237"/>
    </location>
</feature>
<proteinExistence type="predicted"/>
<accession>R4XD09</accession>
<evidence type="ECO:0000256" key="9">
    <source>
        <dbReference type="SAM" id="Phobius"/>
    </source>
</evidence>
<dbReference type="VEuPathDB" id="FungiDB:TAPDE_003962"/>
<dbReference type="GO" id="GO:0006883">
    <property type="term" value="P:intracellular sodium ion homeostasis"/>
    <property type="evidence" value="ECO:0007669"/>
    <property type="project" value="TreeGrafter"/>
</dbReference>
<dbReference type="Pfam" id="PF00122">
    <property type="entry name" value="E1-E2_ATPase"/>
    <property type="match status" value="1"/>
</dbReference>
<dbReference type="PROSITE" id="PS00154">
    <property type="entry name" value="ATPASE_E1_E2"/>
    <property type="match status" value="1"/>
</dbReference>
<keyword evidence="7 9" id="KW-1133">Transmembrane helix</keyword>
<dbReference type="PANTHER" id="PTHR43294">
    <property type="entry name" value="SODIUM/POTASSIUM-TRANSPORTING ATPASE SUBUNIT ALPHA"/>
    <property type="match status" value="1"/>
</dbReference>
<keyword evidence="5" id="KW-0067">ATP-binding</keyword>
<feature type="domain" description="Cation-transporting P-type ATPase N-terminal" evidence="10">
    <location>
        <begin position="134"/>
        <end position="207"/>
    </location>
</feature>
<dbReference type="Gene3D" id="1.20.1110.10">
    <property type="entry name" value="Calcium-transporting ATPase, transmembrane domain"/>
    <property type="match status" value="1"/>
</dbReference>
<feature type="transmembrane region" description="Helical" evidence="9">
    <location>
        <begin position="958"/>
        <end position="985"/>
    </location>
</feature>
<dbReference type="GO" id="GO:0005886">
    <property type="term" value="C:plasma membrane"/>
    <property type="evidence" value="ECO:0007669"/>
    <property type="project" value="UniProtKB-SubCell"/>
</dbReference>
<dbReference type="OrthoDB" id="158672at2759"/>
<dbReference type="GO" id="GO:0005524">
    <property type="term" value="F:ATP binding"/>
    <property type="evidence" value="ECO:0007669"/>
    <property type="project" value="UniProtKB-KW"/>
</dbReference>
<feature type="transmembrane region" description="Helical" evidence="9">
    <location>
        <begin position="380"/>
        <end position="402"/>
    </location>
</feature>
<feature type="transmembrane region" description="Helical" evidence="9">
    <location>
        <begin position="183"/>
        <end position="206"/>
    </location>
</feature>
<dbReference type="InterPro" id="IPR023299">
    <property type="entry name" value="ATPase_P-typ_cyto_dom_N"/>
</dbReference>
<keyword evidence="6" id="KW-1278">Translocase</keyword>
<dbReference type="InterPro" id="IPR023298">
    <property type="entry name" value="ATPase_P-typ_TM_dom_sf"/>
</dbReference>
<feature type="transmembrane region" description="Helical" evidence="9">
    <location>
        <begin position="1059"/>
        <end position="1079"/>
    </location>
</feature>
<dbReference type="eggNOG" id="KOG0203">
    <property type="taxonomic scope" value="Eukaryota"/>
</dbReference>
<dbReference type="Pfam" id="PF08282">
    <property type="entry name" value="Hydrolase_3"/>
    <property type="match status" value="1"/>
</dbReference>
<dbReference type="InterPro" id="IPR018303">
    <property type="entry name" value="ATPase_P-typ_P_site"/>
</dbReference>
<evidence type="ECO:0000256" key="2">
    <source>
        <dbReference type="ARBA" id="ARBA00022475"/>
    </source>
</evidence>
<dbReference type="SMART" id="SM00831">
    <property type="entry name" value="Cation_ATPase_N"/>
    <property type="match status" value="1"/>
</dbReference>
<dbReference type="Gene3D" id="3.40.1110.10">
    <property type="entry name" value="Calcium-transporting ATPase, cytoplasmic domain N"/>
    <property type="match status" value="1"/>
</dbReference>
<dbReference type="PANTHER" id="PTHR43294:SF21">
    <property type="entry name" value="CATION TRANSPORTING ATPASE"/>
    <property type="match status" value="1"/>
</dbReference>
<gene>
    <name evidence="11" type="ORF">TAPDE_003962</name>
</gene>
<dbReference type="SFLD" id="SFLDF00027">
    <property type="entry name" value="p-type_atpase"/>
    <property type="match status" value="1"/>
</dbReference>
<sequence length="1130" mass="125132">MSYKSCSSFELKDIDLERQRSNTKDKAGTRITYADALDDEEAGPAMDRNRYPSMARSFVRDRRNSVSSIRTTRSNLELTRTITRRRSIDPEATLPIGFRTLSIHVEGTKEKAPLPVGKGKGTSKSQAVELTNLDWHKLSLDELQKRLLTSITGGLSSAVAKTNLARNGPNKPTPVSNKLAQRVFWYIFGGFGSLLITASILTFISWKPLGSPPAEATLALAIVLLAVNAVQAFFNAYQDYSTAKTMSSIGSLLPSDCVIVRDDTNITVKSENLVVGDLVRITMGIKIPADLRLTEASADLRFDRAVLTGEAEPIPGLVDISDENFLETKNIALQGTHCVGGSGYGIVVQTGDKTIFGRISVLSQGKKEGKTTLELEIFRFVRIIVGLALVTSVMVVILWAAWLRRDHPRWITTSLLIVDIVSVCVAFVPEGLPMAVTISLTIIANKMKSSNVLCKSLATVETLGAVNLICSDKTGTLTMNKMFVVKAGIEEKEWTPEEAHDDYITTKTNPEDPVRVLHSVASLCCTATFDAATLNLPLSERKMFGDATDCAVLRFSEIISPIANIRESWSKIFEIPFNSKNKFMLRMMRPISQEAFLDATLSTERRTYSLADYHMTIKGAPDVLMSRCSRVLLPSGEIVDLTEERKQVLQAVQEKWSATGLRVLMFARKIVPDAEITQDLGGPDATAFATYIEQEARQDMICVGLVGIVDPPKEDIPEVVSICRGAGIRFFMVTGDFKLTAAAIARQVGIITRAEVDTLEDLQRDLKVIPNHHFVRSIVLSGPELITLNENQWSQLCQYEEVVFARTTPEQKLRIVKEFQSRDNIVAMTGDGVNDAPSLKAADIGIAMAGGSDVAIEAADMVLLEDFGAIVQAIESGRLVFDNLKKTVLYLLPAGSFSELWPVLTSIVLGIPQSLSSFLMIIICCLTDAANSMTLAFEQPEADLLLRRPRNVKTDRLADWKLLLHAYVFLGIPECLVSFAMAFWWMQRSGGIPFSVFWLSYGDYPAEYSAGQIQHAINVGSSIFFVNLVIMQLFNLLATRTRRLSIFQHPPLFSQRSRNPYLFCGMIFSLLVAFLFNYVPKLQSILGAADVPVEHWFLPVAFGMVLLLLDEGRKWFVRRYPTSFMAQIAW</sequence>
<dbReference type="GO" id="GO:0016887">
    <property type="term" value="F:ATP hydrolysis activity"/>
    <property type="evidence" value="ECO:0007669"/>
    <property type="project" value="InterPro"/>
</dbReference>
<dbReference type="GO" id="GO:0005391">
    <property type="term" value="F:P-type sodium:potassium-exchanging transporter activity"/>
    <property type="evidence" value="ECO:0007669"/>
    <property type="project" value="TreeGrafter"/>
</dbReference>
<evidence type="ECO:0000259" key="10">
    <source>
        <dbReference type="SMART" id="SM00831"/>
    </source>
</evidence>
<feature type="transmembrane region" description="Helical" evidence="9">
    <location>
        <begin position="1091"/>
        <end position="1109"/>
    </location>
</feature>
<dbReference type="SFLD" id="SFLDS00003">
    <property type="entry name" value="Haloacid_Dehalogenase"/>
    <property type="match status" value="1"/>
</dbReference>
<dbReference type="SUPFAM" id="SSF81653">
    <property type="entry name" value="Calcium ATPase, transduction domain A"/>
    <property type="match status" value="1"/>
</dbReference>
<evidence type="ECO:0000256" key="1">
    <source>
        <dbReference type="ARBA" id="ARBA00004651"/>
    </source>
</evidence>
<dbReference type="InterPro" id="IPR023214">
    <property type="entry name" value="HAD_sf"/>
</dbReference>
<dbReference type="PRINTS" id="PR00121">
    <property type="entry name" value="NAKATPASE"/>
</dbReference>
<dbReference type="STRING" id="1097556.R4XD09"/>
<evidence type="ECO:0000256" key="7">
    <source>
        <dbReference type="ARBA" id="ARBA00022989"/>
    </source>
</evidence>
<dbReference type="Gene3D" id="3.40.50.1000">
    <property type="entry name" value="HAD superfamily/HAD-like"/>
    <property type="match status" value="1"/>
</dbReference>
<dbReference type="GO" id="GO:1990573">
    <property type="term" value="P:potassium ion import across plasma membrane"/>
    <property type="evidence" value="ECO:0007669"/>
    <property type="project" value="TreeGrafter"/>
</dbReference>
<dbReference type="NCBIfam" id="TIGR01494">
    <property type="entry name" value="ATPase_P-type"/>
    <property type="match status" value="2"/>
</dbReference>
<organism evidence="11 12">
    <name type="scientific">Taphrina deformans (strain PYCC 5710 / ATCC 11124 / CBS 356.35 / IMI 108563 / JCM 9778 / NBRC 8474)</name>
    <name type="common">Peach leaf curl fungus</name>
    <name type="synonym">Lalaria deformans</name>
    <dbReference type="NCBI Taxonomy" id="1097556"/>
    <lineage>
        <taxon>Eukaryota</taxon>
        <taxon>Fungi</taxon>
        <taxon>Dikarya</taxon>
        <taxon>Ascomycota</taxon>
        <taxon>Taphrinomycotina</taxon>
        <taxon>Taphrinomycetes</taxon>
        <taxon>Taphrinales</taxon>
        <taxon>Taphrinaceae</taxon>
        <taxon>Taphrina</taxon>
    </lineage>
</organism>
<dbReference type="InterPro" id="IPR050510">
    <property type="entry name" value="Cation_transp_ATPase_P-type"/>
</dbReference>
<dbReference type="Gene3D" id="2.70.150.10">
    <property type="entry name" value="Calcium-transporting ATPase, cytoplasmic transduction domain A"/>
    <property type="match status" value="1"/>
</dbReference>
<evidence type="ECO:0000256" key="6">
    <source>
        <dbReference type="ARBA" id="ARBA00022967"/>
    </source>
</evidence>
<comment type="subcellular location">
    <subcellularLocation>
        <location evidence="1">Cell membrane</location>
        <topology evidence="1">Multi-pass membrane protein</topology>
    </subcellularLocation>
</comment>
<evidence type="ECO:0000256" key="5">
    <source>
        <dbReference type="ARBA" id="ARBA00022840"/>
    </source>
</evidence>
<dbReference type="InterPro" id="IPR006068">
    <property type="entry name" value="ATPase_P-typ_cation-transptr_C"/>
</dbReference>
<dbReference type="AlphaFoldDB" id="R4XD09"/>
<dbReference type="SFLD" id="SFLDG00002">
    <property type="entry name" value="C1.7:_P-type_atpase_like"/>
    <property type="match status" value="1"/>
</dbReference>
<dbReference type="InterPro" id="IPR008250">
    <property type="entry name" value="ATPase_P-typ_transduc_dom_A_sf"/>
</dbReference>
<keyword evidence="4" id="KW-0547">Nucleotide-binding</keyword>
<keyword evidence="2" id="KW-1003">Cell membrane</keyword>
<dbReference type="EMBL" id="CAHR02000175">
    <property type="protein sequence ID" value="CCG83761.1"/>
    <property type="molecule type" value="Genomic_DNA"/>
</dbReference>
<dbReference type="InterPro" id="IPR059000">
    <property type="entry name" value="ATPase_P-type_domA"/>
</dbReference>
<dbReference type="SUPFAM" id="SSF81660">
    <property type="entry name" value="Metal cation-transporting ATPase, ATP-binding domain N"/>
    <property type="match status" value="1"/>
</dbReference>
<protein>
    <recommendedName>
        <fullName evidence="10">Cation-transporting P-type ATPase N-terminal domain-containing protein</fullName>
    </recommendedName>
</protein>
<dbReference type="InterPro" id="IPR044492">
    <property type="entry name" value="P_typ_ATPase_HD_dom"/>
</dbReference>
<feature type="transmembrane region" description="Helical" evidence="9">
    <location>
        <begin position="1016"/>
        <end position="1038"/>
    </location>
</feature>
<dbReference type="Pfam" id="PF00689">
    <property type="entry name" value="Cation_ATPase_C"/>
    <property type="match status" value="1"/>
</dbReference>
<dbReference type="InterPro" id="IPR036412">
    <property type="entry name" value="HAD-like_sf"/>
</dbReference>
<name>R4XD09_TAPDE</name>
<keyword evidence="8 9" id="KW-0472">Membrane</keyword>
<dbReference type="SUPFAM" id="SSF81665">
    <property type="entry name" value="Calcium ATPase, transmembrane domain M"/>
    <property type="match status" value="1"/>
</dbReference>
<dbReference type="GO" id="GO:0036376">
    <property type="term" value="P:sodium ion export across plasma membrane"/>
    <property type="evidence" value="ECO:0007669"/>
    <property type="project" value="TreeGrafter"/>
</dbReference>
<evidence type="ECO:0000313" key="11">
    <source>
        <dbReference type="EMBL" id="CCG83761.1"/>
    </source>
</evidence>